<organism evidence="2 3">
    <name type="scientific">Devosia aurantiaca</name>
    <dbReference type="NCBI Taxonomy" id="2714858"/>
    <lineage>
        <taxon>Bacteria</taxon>
        <taxon>Pseudomonadati</taxon>
        <taxon>Pseudomonadota</taxon>
        <taxon>Alphaproteobacteria</taxon>
        <taxon>Hyphomicrobiales</taxon>
        <taxon>Devosiaceae</taxon>
        <taxon>Devosia</taxon>
    </lineage>
</organism>
<proteinExistence type="predicted"/>
<dbReference type="AlphaFoldDB" id="A0A6M1SIX6"/>
<accession>A0A6M1SIX6</accession>
<sequence length="103" mass="11667">MAVRAKADLKIVDNEHQEALAAVVDAAKQVAPMIQRLATHRDRFDLAIKELESERFEIISRRDHLRRQIEAVESGFALHLDDIDATLRMYEGGMNSLGLPQTE</sequence>
<protein>
    <submittedName>
        <fullName evidence="2">Uncharacterized protein</fullName>
    </submittedName>
</protein>
<dbReference type="EMBL" id="JAALFG010000001">
    <property type="protein sequence ID" value="NGP16784.1"/>
    <property type="molecule type" value="Genomic_DNA"/>
</dbReference>
<feature type="coiled-coil region" evidence="1">
    <location>
        <begin position="34"/>
        <end position="68"/>
    </location>
</feature>
<reference evidence="2 3" key="2">
    <citation type="submission" date="2020-03" db="EMBL/GenBank/DDBJ databases">
        <title>Devosia chinhatensis sp. nov., isolated from a hexachlorocyclohexane (HCH) dump site in India.</title>
        <authorList>
            <person name="Kumar M."/>
            <person name="Lal R."/>
        </authorList>
    </citation>
    <scope>NUCLEOTIDE SEQUENCE [LARGE SCALE GENOMIC DNA]</scope>
    <source>
        <strain evidence="2 3">H239</strain>
    </source>
</reference>
<dbReference type="Proteomes" id="UP000474802">
    <property type="component" value="Unassembled WGS sequence"/>
</dbReference>
<name>A0A6M1SIX6_9HYPH</name>
<evidence type="ECO:0000313" key="3">
    <source>
        <dbReference type="Proteomes" id="UP000474802"/>
    </source>
</evidence>
<evidence type="ECO:0000313" key="2">
    <source>
        <dbReference type="EMBL" id="NGP16784.1"/>
    </source>
</evidence>
<gene>
    <name evidence="2" type="ORF">G5575_02960</name>
</gene>
<reference evidence="2 3" key="1">
    <citation type="submission" date="2020-02" db="EMBL/GenBank/DDBJ databases">
        <authorList>
            <person name="Khan S.A."/>
            <person name="Jeon C.O."/>
            <person name="Chun B.H."/>
        </authorList>
    </citation>
    <scope>NUCLEOTIDE SEQUENCE [LARGE SCALE GENOMIC DNA]</scope>
    <source>
        <strain evidence="2 3">H239</strain>
    </source>
</reference>
<comment type="caution">
    <text evidence="2">The sequence shown here is derived from an EMBL/GenBank/DDBJ whole genome shotgun (WGS) entry which is preliminary data.</text>
</comment>
<evidence type="ECO:0000256" key="1">
    <source>
        <dbReference type="SAM" id="Coils"/>
    </source>
</evidence>
<dbReference type="RefSeq" id="WP_164533019.1">
    <property type="nucleotide sequence ID" value="NZ_JAALFG010000001.1"/>
</dbReference>
<keyword evidence="3" id="KW-1185">Reference proteome</keyword>
<keyword evidence="1" id="KW-0175">Coiled coil</keyword>